<sequence>MSEKSIDKSAALLKHLETKSQNETLQVVQKSLVNKTIPEVDPLPDNSIYSKDLFSLNANKVSLLSLLTFLAERFQFPLATDISSNYRVSMNALDISFLELLKLLRNQGVAYQIDQRGIFVYLAKPYWKTYPIDYVHLEKSGADNIDMKMSVSSTPVSTSSPRLASGTRVKVESRHNFWKTLEANLQSFLVTENQADQRFLINPESGVLSLYADEDTHQSFKKFLTGIRARIKRQVLIEATVVEVTLNDQFKAGIDWSLLNPSLFGNSGGLAFHVPFQSADGSVIFETLASSGEAGAVKFGSFNLLASLQLLEQFGDSKVLSSPKIMALNNQTALLKVVNNLVYFTVDVNTTAATANSAATTTYETEVHTVPVGFTLSVTPFVGDNDQITLNIRPTISRHIGQVADPNPELNRLDVQSFIPVIQEKEMSSVLKLRNGQLAMIGGLIEDLNSDDNNQLPFLADLPVIGAAFQSKSRERSRTELVIFIRPLIVES</sequence>
<dbReference type="InterPro" id="IPR001775">
    <property type="entry name" value="GspD/PilQ"/>
</dbReference>
<proteinExistence type="inferred from homology"/>
<evidence type="ECO:0000313" key="3">
    <source>
        <dbReference type="EMBL" id="MBF6058435.1"/>
    </source>
</evidence>
<protein>
    <submittedName>
        <fullName evidence="3">Pilus (MSHA type) biogenesis protein MshL</fullName>
    </submittedName>
</protein>
<gene>
    <name evidence="3" type="primary">mshL</name>
    <name evidence="3" type="ORF">H8792_008785</name>
</gene>
<dbReference type="InterPro" id="IPR013358">
    <property type="entry name" value="Pilus_biogenesis_MshL"/>
</dbReference>
<reference evidence="3 4" key="1">
    <citation type="submission" date="2020-11" db="EMBL/GenBank/DDBJ databases">
        <title>Sulfur oxidizing isolate from Hospital Hole Sinkhole.</title>
        <authorList>
            <person name="Scott K.M."/>
        </authorList>
    </citation>
    <scope>NUCLEOTIDE SEQUENCE [LARGE SCALE GENOMIC DNA]</scope>
    <source>
        <strain evidence="3 4">HH1</strain>
    </source>
</reference>
<organism evidence="3 4">
    <name type="scientific">Thiomicrorhabdus heinhorstiae</name>
    <dbReference type="NCBI Taxonomy" id="2748010"/>
    <lineage>
        <taxon>Bacteria</taxon>
        <taxon>Pseudomonadati</taxon>
        <taxon>Pseudomonadota</taxon>
        <taxon>Gammaproteobacteria</taxon>
        <taxon>Thiotrichales</taxon>
        <taxon>Piscirickettsiaceae</taxon>
        <taxon>Thiomicrorhabdus</taxon>
    </lineage>
</organism>
<dbReference type="InterPro" id="IPR004846">
    <property type="entry name" value="T2SS/T3SS_dom"/>
</dbReference>
<accession>A0ABS0BXE7</accession>
<comment type="similarity">
    <text evidence="1">Belongs to the bacterial secretin family.</text>
</comment>
<dbReference type="NCBIfam" id="TIGR02519">
    <property type="entry name" value="pilus_MshL"/>
    <property type="match status" value="1"/>
</dbReference>
<evidence type="ECO:0000259" key="2">
    <source>
        <dbReference type="Pfam" id="PF00263"/>
    </source>
</evidence>
<name>A0ABS0BXE7_9GAMM</name>
<feature type="domain" description="Type II/III secretion system secretin-like" evidence="2">
    <location>
        <begin position="311"/>
        <end position="491"/>
    </location>
</feature>
<dbReference type="RefSeq" id="WP_185978574.1">
    <property type="nucleotide sequence ID" value="NZ_JACBGI020000017.1"/>
</dbReference>
<dbReference type="EMBL" id="JACBGI020000017">
    <property type="protein sequence ID" value="MBF6058435.1"/>
    <property type="molecule type" value="Genomic_DNA"/>
</dbReference>
<evidence type="ECO:0000313" key="4">
    <source>
        <dbReference type="Proteomes" id="UP001193680"/>
    </source>
</evidence>
<dbReference type="PRINTS" id="PR00811">
    <property type="entry name" value="BCTERIALGSPD"/>
</dbReference>
<dbReference type="Pfam" id="PF00263">
    <property type="entry name" value="Secretin"/>
    <property type="match status" value="1"/>
</dbReference>
<comment type="caution">
    <text evidence="3">The sequence shown here is derived from an EMBL/GenBank/DDBJ whole genome shotgun (WGS) entry which is preliminary data.</text>
</comment>
<keyword evidence="4" id="KW-1185">Reference proteome</keyword>
<evidence type="ECO:0000256" key="1">
    <source>
        <dbReference type="RuleBase" id="RU004003"/>
    </source>
</evidence>
<dbReference type="PANTHER" id="PTHR30332:SF17">
    <property type="entry name" value="TYPE IV PILIATION SYSTEM PROTEIN DR_0774-RELATED"/>
    <property type="match status" value="1"/>
</dbReference>
<dbReference type="InterPro" id="IPR050810">
    <property type="entry name" value="Bact_Secretion_Sys_Channel"/>
</dbReference>
<dbReference type="PANTHER" id="PTHR30332">
    <property type="entry name" value="PROBABLE GENERAL SECRETION PATHWAY PROTEIN D"/>
    <property type="match status" value="1"/>
</dbReference>
<dbReference type="Proteomes" id="UP001193680">
    <property type="component" value="Unassembled WGS sequence"/>
</dbReference>